<evidence type="ECO:0000313" key="2">
    <source>
        <dbReference type="Proteomes" id="UP000298517"/>
    </source>
</evidence>
<name>A0A4Y8ATF1_9FLAO</name>
<dbReference type="AlphaFoldDB" id="A0A4Y8ATF1"/>
<evidence type="ECO:0000313" key="1">
    <source>
        <dbReference type="EMBL" id="TEW75171.1"/>
    </source>
</evidence>
<dbReference type="Proteomes" id="UP000298517">
    <property type="component" value="Unassembled WGS sequence"/>
</dbReference>
<comment type="caution">
    <text evidence="1">The sequence shown here is derived from an EMBL/GenBank/DDBJ whole genome shotgun (WGS) entry which is preliminary data.</text>
</comment>
<protein>
    <recommendedName>
        <fullName evidence="3">DUF3303 domain-containing protein</fullName>
    </recommendedName>
</protein>
<keyword evidence="2" id="KW-1185">Reference proteome</keyword>
<dbReference type="OrthoDB" id="1445783at2"/>
<gene>
    <name evidence="1" type="ORF">E2488_06525</name>
</gene>
<dbReference type="EMBL" id="SNQI01000002">
    <property type="protein sequence ID" value="TEW75171.1"/>
    <property type="molecule type" value="Genomic_DNA"/>
</dbReference>
<dbReference type="RefSeq" id="WP_134247540.1">
    <property type="nucleotide sequence ID" value="NZ_SNQI01000002.1"/>
</dbReference>
<organism evidence="1 2">
    <name type="scientific">Gramella jeungdoensis</name>
    <dbReference type="NCBI Taxonomy" id="708091"/>
    <lineage>
        <taxon>Bacteria</taxon>
        <taxon>Pseudomonadati</taxon>
        <taxon>Bacteroidota</taxon>
        <taxon>Flavobacteriia</taxon>
        <taxon>Flavobacteriales</taxon>
        <taxon>Flavobacteriaceae</taxon>
        <taxon>Christiangramia</taxon>
    </lineage>
</organism>
<sequence length="79" mass="9437">MSKKLKLIWDFRGPVSQKTAEHHCIHLNEYAQIEKLYFYKIDFTIISEMHSIAFIIVDENDMKTYRDALKPHRGELVLK</sequence>
<evidence type="ECO:0008006" key="3">
    <source>
        <dbReference type="Google" id="ProtNLM"/>
    </source>
</evidence>
<reference evidence="1 2" key="1">
    <citation type="journal article" date="2011" name="J. Microbiol.">
        <title>Gramella jeungdoensis sp. nov., isolated from a solar saltern in Korea.</title>
        <authorList>
            <person name="Joung Y."/>
            <person name="Kim H."/>
            <person name="Jang T."/>
            <person name="Ahn T.S."/>
            <person name="Joh K."/>
        </authorList>
    </citation>
    <scope>NUCLEOTIDE SEQUENCE [LARGE SCALE GENOMIC DNA]</scope>
    <source>
        <strain evidence="1 2">KCTC 23123</strain>
    </source>
</reference>
<accession>A0A4Y8ATF1</accession>
<proteinExistence type="predicted"/>